<feature type="compositionally biased region" description="Basic and acidic residues" evidence="1">
    <location>
        <begin position="55"/>
        <end position="68"/>
    </location>
</feature>
<dbReference type="Proteomes" id="UP000826709">
    <property type="component" value="Chromosome"/>
</dbReference>
<dbReference type="RefSeq" id="WP_220682364.1">
    <property type="nucleotide sequence ID" value="NZ_CP037968.1"/>
</dbReference>
<dbReference type="AlphaFoldDB" id="A0A8G1EG67"/>
<accession>A0A8G1EG67</accession>
<evidence type="ECO:0000313" key="3">
    <source>
        <dbReference type="Proteomes" id="UP000826709"/>
    </source>
</evidence>
<protein>
    <submittedName>
        <fullName evidence="2">Uncharacterized protein</fullName>
    </submittedName>
</protein>
<feature type="region of interest" description="Disordered" evidence="1">
    <location>
        <begin position="38"/>
        <end position="80"/>
    </location>
</feature>
<dbReference type="KEGG" id="mfk:E2N92_03755"/>
<organism evidence="2 3">
    <name type="scientific">Methanofollis formosanus</name>
    <dbReference type="NCBI Taxonomy" id="299308"/>
    <lineage>
        <taxon>Archaea</taxon>
        <taxon>Methanobacteriati</taxon>
        <taxon>Methanobacteriota</taxon>
        <taxon>Stenosarchaea group</taxon>
        <taxon>Methanomicrobia</taxon>
        <taxon>Methanomicrobiales</taxon>
        <taxon>Methanomicrobiaceae</taxon>
        <taxon>Methanofollis</taxon>
    </lineage>
</organism>
<proteinExistence type="predicted"/>
<evidence type="ECO:0000256" key="1">
    <source>
        <dbReference type="SAM" id="MobiDB-lite"/>
    </source>
</evidence>
<sequence length="112" mass="12517">MFIVYAGARGSCLVTLKMILTILSSGLHERLNSPYPVEANTKSIDNSSDGSAAPNRRDFPAISRRGEIPRPPPTTKIAGWGGMMLDFDSLLERTDEDHESIQFWDDIFIRYA</sequence>
<reference evidence="2" key="1">
    <citation type="journal article" date="2005" name="Int. J. Syst. Evol. Microbiol.">
        <title>Methanofollis formosanus sp. nov., isolated from a fish pond.</title>
        <authorList>
            <person name="Wu S.Y."/>
            <person name="Chen S.C."/>
            <person name="Lai M.C."/>
        </authorList>
    </citation>
    <scope>NUCLEOTIDE SEQUENCE</scope>
    <source>
        <strain evidence="2">ML15</strain>
    </source>
</reference>
<name>A0A8G1EG67_9EURY</name>
<evidence type="ECO:0000313" key="2">
    <source>
        <dbReference type="EMBL" id="QYZ78602.1"/>
    </source>
</evidence>
<gene>
    <name evidence="2" type="ORF">E2N92_03755</name>
</gene>
<keyword evidence="3" id="KW-1185">Reference proteome</keyword>
<dbReference type="EMBL" id="CP037968">
    <property type="protein sequence ID" value="QYZ78602.1"/>
    <property type="molecule type" value="Genomic_DNA"/>
</dbReference>
<reference evidence="2" key="2">
    <citation type="submission" date="2019-03" db="EMBL/GenBank/DDBJ databases">
        <authorList>
            <person name="Chen S.-C."/>
            <person name="Wu S.-Y."/>
            <person name="Lai M.-C."/>
        </authorList>
    </citation>
    <scope>NUCLEOTIDE SEQUENCE</scope>
    <source>
        <strain evidence="2">ML15</strain>
    </source>
</reference>
<feature type="compositionally biased region" description="Polar residues" evidence="1">
    <location>
        <begin position="40"/>
        <end position="50"/>
    </location>
</feature>